<evidence type="ECO:0000313" key="1">
    <source>
        <dbReference type="EMBL" id="KJK43994.1"/>
    </source>
</evidence>
<sequence length="363" mass="39496">MITANDVVTCLVCADEVAGALLARHDPRCGGAVCTGCVAGIVRMSCEPTVVPAASEGDFEWGQLPAAPACPACRAPFAREWLASLAVLPDDLLEIAFAIDRSENWYRHTGEPWRRVGQDPFVAEVELMPVAEPDLARSVREDTTFMPEVNRLLVHAVDQYHRVLLDVRQEVRVTRVLTQRRIADHVIVFDELTSRIAELCARRAAVVAAVRSAPCDPESVVNVLAALMAACVDAGRCDDHLQLCAASERLMALPCPQVPVADLEPLAGALGADSLWFELAAHIRRVDDGMAALWRDLRAQAASWTPEAARAVVVRALADMDELDLMTCLREMVNVHGWTDQVDEENARLAELVDGARGVLGLT</sequence>
<reference evidence="1 2" key="1">
    <citation type="submission" date="2015-02" db="EMBL/GenBank/DDBJ databases">
        <authorList>
            <person name="Ju K.-S."/>
            <person name="Doroghazi J.R."/>
            <person name="Metcalf W."/>
        </authorList>
    </citation>
    <scope>NUCLEOTIDE SEQUENCE [LARGE SCALE GENOMIC DNA]</scope>
    <source>
        <strain evidence="1 2">NRRL B-16140</strain>
    </source>
</reference>
<dbReference type="Proteomes" id="UP000033393">
    <property type="component" value="Unassembled WGS sequence"/>
</dbReference>
<dbReference type="AlphaFoldDB" id="A0A0F0GKE7"/>
<evidence type="ECO:0000313" key="2">
    <source>
        <dbReference type="Proteomes" id="UP000033393"/>
    </source>
</evidence>
<gene>
    <name evidence="1" type="ORF">UK23_31085</name>
</gene>
<comment type="caution">
    <text evidence="1">The sequence shown here is derived from an EMBL/GenBank/DDBJ whole genome shotgun (WGS) entry which is preliminary data.</text>
</comment>
<keyword evidence="2" id="KW-1185">Reference proteome</keyword>
<dbReference type="RefSeq" id="WP_045315258.1">
    <property type="nucleotide sequence ID" value="NZ_JYJG01000266.1"/>
</dbReference>
<name>A0A0F0GKE7_LENAE</name>
<dbReference type="EMBL" id="JYJG01000266">
    <property type="protein sequence ID" value="KJK43994.1"/>
    <property type="molecule type" value="Genomic_DNA"/>
</dbReference>
<organism evidence="1 2">
    <name type="scientific">Lentzea aerocolonigenes</name>
    <name type="common">Lechevalieria aerocolonigenes</name>
    <name type="synonym">Saccharothrix aerocolonigenes</name>
    <dbReference type="NCBI Taxonomy" id="68170"/>
    <lineage>
        <taxon>Bacteria</taxon>
        <taxon>Bacillati</taxon>
        <taxon>Actinomycetota</taxon>
        <taxon>Actinomycetes</taxon>
        <taxon>Pseudonocardiales</taxon>
        <taxon>Pseudonocardiaceae</taxon>
        <taxon>Lentzea</taxon>
    </lineage>
</organism>
<accession>A0A0F0GKE7</accession>
<dbReference type="PATRIC" id="fig|68170.10.peg.8065"/>
<protein>
    <submittedName>
        <fullName evidence="1">Uncharacterized protein</fullName>
    </submittedName>
</protein>
<proteinExistence type="predicted"/>